<evidence type="ECO:0000313" key="1">
    <source>
        <dbReference type="EMBL" id="GAH06200.1"/>
    </source>
</evidence>
<dbReference type="EMBL" id="BART01038586">
    <property type="protein sequence ID" value="GAH06200.1"/>
    <property type="molecule type" value="Genomic_DNA"/>
</dbReference>
<dbReference type="AlphaFoldDB" id="X1DD07"/>
<gene>
    <name evidence="1" type="ORF">S01H4_63908</name>
</gene>
<sequence>QIIASYMIFGVPFLLNRGGPAGSNEFLMIYGYQEAFSKVSMH</sequence>
<organism evidence="1">
    <name type="scientific">marine sediment metagenome</name>
    <dbReference type="NCBI Taxonomy" id="412755"/>
    <lineage>
        <taxon>unclassified sequences</taxon>
        <taxon>metagenomes</taxon>
        <taxon>ecological metagenomes</taxon>
    </lineage>
</organism>
<protein>
    <submittedName>
        <fullName evidence="1">Uncharacterized protein</fullName>
    </submittedName>
</protein>
<comment type="caution">
    <text evidence="1">The sequence shown here is derived from an EMBL/GenBank/DDBJ whole genome shotgun (WGS) entry which is preliminary data.</text>
</comment>
<feature type="non-terminal residue" evidence="1">
    <location>
        <position position="1"/>
    </location>
</feature>
<reference evidence="1" key="1">
    <citation type="journal article" date="2014" name="Front. Microbiol.">
        <title>High frequency of phylogenetically diverse reductive dehalogenase-homologous genes in deep subseafloor sedimentary metagenomes.</title>
        <authorList>
            <person name="Kawai M."/>
            <person name="Futagami T."/>
            <person name="Toyoda A."/>
            <person name="Takaki Y."/>
            <person name="Nishi S."/>
            <person name="Hori S."/>
            <person name="Arai W."/>
            <person name="Tsubouchi T."/>
            <person name="Morono Y."/>
            <person name="Uchiyama I."/>
            <person name="Ito T."/>
            <person name="Fujiyama A."/>
            <person name="Inagaki F."/>
            <person name="Takami H."/>
        </authorList>
    </citation>
    <scope>NUCLEOTIDE SEQUENCE</scope>
    <source>
        <strain evidence="1">Expedition CK06-06</strain>
    </source>
</reference>
<accession>X1DD07</accession>
<name>X1DD07_9ZZZZ</name>
<proteinExistence type="predicted"/>